<dbReference type="InterPro" id="IPR016181">
    <property type="entry name" value="Acyl_CoA_acyltransferase"/>
</dbReference>
<keyword evidence="3" id="KW-1185">Reference proteome</keyword>
<evidence type="ECO:0000259" key="1">
    <source>
        <dbReference type="PROSITE" id="PS51186"/>
    </source>
</evidence>
<accession>A0A1T4VG46</accession>
<dbReference type="PROSITE" id="PS51186">
    <property type="entry name" value="GNAT"/>
    <property type="match status" value="1"/>
</dbReference>
<name>A0A1T4VG46_9GAMM</name>
<sequence>MDGETHRTQRLYEMANQIADNLEHGRSDDESINEVASHIPLACSEAFAYSLDETVIQHVLTDPNCYLFALFKDGKIAGTVLLFQTGRTLGIHQLGTVRAYRKMGVAAQLMAHSLSFASELGCGYAVLQASKAGIPLYSKLGFEQLATITSVQAVELGR</sequence>
<evidence type="ECO:0000313" key="3">
    <source>
        <dbReference type="Proteomes" id="UP000190162"/>
    </source>
</evidence>
<dbReference type="Gene3D" id="3.40.630.30">
    <property type="match status" value="1"/>
</dbReference>
<dbReference type="InterPro" id="IPR000182">
    <property type="entry name" value="GNAT_dom"/>
</dbReference>
<dbReference type="AlphaFoldDB" id="A0A1T4VG46"/>
<reference evidence="3" key="1">
    <citation type="submission" date="2017-02" db="EMBL/GenBank/DDBJ databases">
        <authorList>
            <person name="Varghese N."/>
            <person name="Submissions S."/>
        </authorList>
    </citation>
    <scope>NUCLEOTIDE SEQUENCE [LARGE SCALE GENOMIC DNA]</scope>
    <source>
        <strain evidence="3">DSM 22720</strain>
    </source>
</reference>
<dbReference type="GO" id="GO:0016747">
    <property type="term" value="F:acyltransferase activity, transferring groups other than amino-acyl groups"/>
    <property type="evidence" value="ECO:0007669"/>
    <property type="project" value="InterPro"/>
</dbReference>
<dbReference type="CDD" id="cd04301">
    <property type="entry name" value="NAT_SF"/>
    <property type="match status" value="1"/>
</dbReference>
<feature type="domain" description="N-acetyltransferase" evidence="1">
    <location>
        <begin position="23"/>
        <end position="158"/>
    </location>
</feature>
<evidence type="ECO:0000313" key="2">
    <source>
        <dbReference type="EMBL" id="SKA63873.1"/>
    </source>
</evidence>
<organism evidence="2 3">
    <name type="scientific">Enterovibrio nigricans DSM 22720</name>
    <dbReference type="NCBI Taxonomy" id="1121868"/>
    <lineage>
        <taxon>Bacteria</taxon>
        <taxon>Pseudomonadati</taxon>
        <taxon>Pseudomonadota</taxon>
        <taxon>Gammaproteobacteria</taxon>
        <taxon>Vibrionales</taxon>
        <taxon>Vibrionaceae</taxon>
        <taxon>Enterovibrio</taxon>
    </lineage>
</organism>
<dbReference type="Pfam" id="PF00583">
    <property type="entry name" value="Acetyltransf_1"/>
    <property type="match status" value="1"/>
</dbReference>
<dbReference type="RefSeq" id="WP_078753967.1">
    <property type="nucleotide sequence ID" value="NZ_FUXU01000070.1"/>
</dbReference>
<gene>
    <name evidence="2" type="ORF">SAMN02745132_03796</name>
</gene>
<dbReference type="Proteomes" id="UP000190162">
    <property type="component" value="Unassembled WGS sequence"/>
</dbReference>
<dbReference type="SUPFAM" id="SSF55729">
    <property type="entry name" value="Acyl-CoA N-acyltransferases (Nat)"/>
    <property type="match status" value="1"/>
</dbReference>
<dbReference type="EMBL" id="FUXU01000070">
    <property type="protein sequence ID" value="SKA63873.1"/>
    <property type="molecule type" value="Genomic_DNA"/>
</dbReference>
<proteinExistence type="predicted"/>
<protein>
    <submittedName>
        <fullName evidence="2">NADH-dependant formate dehydrogenase delta subunit FdsD</fullName>
    </submittedName>
</protein>